<evidence type="ECO:0008006" key="3">
    <source>
        <dbReference type="Google" id="ProtNLM"/>
    </source>
</evidence>
<reference evidence="2" key="1">
    <citation type="submission" date="2013-05" db="EMBL/GenBank/DDBJ databases">
        <title>The Genome sequence of Mucor circinelloides f. circinelloides 1006PhL.</title>
        <authorList>
            <consortium name="The Broad Institute Genomics Platform"/>
            <person name="Cuomo C."/>
            <person name="Earl A."/>
            <person name="Findley K."/>
            <person name="Lee S.C."/>
            <person name="Walker B."/>
            <person name="Young S."/>
            <person name="Zeng Q."/>
            <person name="Gargeya S."/>
            <person name="Fitzgerald M."/>
            <person name="Haas B."/>
            <person name="Abouelleil A."/>
            <person name="Allen A.W."/>
            <person name="Alvarado L."/>
            <person name="Arachchi H.M."/>
            <person name="Berlin A.M."/>
            <person name="Chapman S.B."/>
            <person name="Gainer-Dewar J."/>
            <person name="Goldberg J."/>
            <person name="Griggs A."/>
            <person name="Gujja S."/>
            <person name="Hansen M."/>
            <person name="Howarth C."/>
            <person name="Imamovic A."/>
            <person name="Ireland A."/>
            <person name="Larimer J."/>
            <person name="McCowan C."/>
            <person name="Murphy C."/>
            <person name="Pearson M."/>
            <person name="Poon T.W."/>
            <person name="Priest M."/>
            <person name="Roberts A."/>
            <person name="Saif S."/>
            <person name="Shea T."/>
            <person name="Sisk P."/>
            <person name="Sykes S."/>
            <person name="Wortman J."/>
            <person name="Nusbaum C."/>
            <person name="Birren B."/>
        </authorList>
    </citation>
    <scope>NUCLEOTIDE SEQUENCE [LARGE SCALE GENOMIC DNA]</scope>
    <source>
        <strain evidence="2">1006PhL</strain>
    </source>
</reference>
<dbReference type="PANTHER" id="PTHR40375:SF2">
    <property type="entry name" value="SPORULATION-SPECIFIC PROTEIN 22"/>
    <property type="match status" value="1"/>
</dbReference>
<dbReference type="InterPro" id="IPR039057">
    <property type="entry name" value="Spo22/ZIP4"/>
</dbReference>
<name>S2K6K8_MUCC1</name>
<evidence type="ECO:0000313" key="2">
    <source>
        <dbReference type="Proteomes" id="UP000014254"/>
    </source>
</evidence>
<dbReference type="Proteomes" id="UP000014254">
    <property type="component" value="Unassembled WGS sequence"/>
</dbReference>
<dbReference type="OMA" id="MNNIMED"/>
<dbReference type="AlphaFoldDB" id="S2K6K8"/>
<protein>
    <recommendedName>
        <fullName evidence="3">Protein ZIP4 homolog</fullName>
    </recommendedName>
</protein>
<sequence length="972" mass="112568">MHQKQLTFFLEDLLPSLNATNLIDNQAFIKRIWDRSKQLDVVENDDEGRKLTQYALKLWNMTIEMIMLINTTHAQKLSIVATLKDICFNILCKNQQWKDNNSWTYLHVITALFRIWLDSDNIINIEDKLINEMKKYNAIDLNSDLPDHCIRDVIKCYIYQSEYASHSEKWSECTEFFEMATHLVLAMSSSEKCDEIAYLSYLVLDTGTSMSKSVSRSSVDVITWVFDALDKILNCKGSVSLPKYLYNPLLELIMFVCQKDTHILRSNVLKSVLTTFDHAFSQDMKTDVRYYLSKIHIQLKAVSLLSDSLHKTLQTEYFKMVENVVITADDLNMLVVTVRKLNQNRNVGLSTIMDGLDLLIHRAENNLMGPSVDSSTLYLCKIFILSELAIENSRSSVQCSDDIIRSAMDAIFLIKEDIEEVDLSAIQVVLWRTGDFFYDASTLNYLRRCYKEALPWYHYAYAATQSTFQGTDNAIILAKKLSFCHIESNDPHSAYQCMKRCHEDQSNWTTKDFIVLLKYGLMQTTLSQEELMNNIMEDIIESSSFKPDHFVVILEYCYQYGKKGSLLKVATSYITNYYAANEIKESEDKDALYNAQCLQINIIVWVLRCVVHIKTTVYEETKNDGKSRTRKLDFKSIADFMLLVVDLLGDIDMTKFISERKENKVNHKLMNDLEWMLQTSWNLGLFCFSAGRHTEGMCLFDVISELFPYFDNISYFTKEQDRVRTFLFTASYILMYNNALEKGEGWGHAMNANSQAVVDMLQTVKKESDNDAISMLASVFELEIYTHQGNFDMAYTLFETIESLSECSYSLLERMAGIVLLNPQCPVDCAFLVLKKLHLSARLIQANINDYAKWTRILVSVALNRKVSVDLYQCMTQIVDQKVYQNTHYPQNELYYLIVVAWNEGITCYMKSEPQGQYWCNIAFELLHYYTDDEKKANLEQQMNDAYRMFEGEGSDSVVGQDDQEQQQQTEE</sequence>
<dbReference type="PANTHER" id="PTHR40375">
    <property type="entry name" value="SPORULATION-SPECIFIC PROTEIN 22"/>
    <property type="match status" value="1"/>
</dbReference>
<proteinExistence type="predicted"/>
<dbReference type="STRING" id="1220926.S2K6K8"/>
<dbReference type="OrthoDB" id="65716at2759"/>
<accession>S2K6K8</accession>
<dbReference type="GO" id="GO:0090173">
    <property type="term" value="P:regulation of synaptonemal complex assembly"/>
    <property type="evidence" value="ECO:0007669"/>
    <property type="project" value="InterPro"/>
</dbReference>
<evidence type="ECO:0000313" key="1">
    <source>
        <dbReference type="EMBL" id="EPB87840.1"/>
    </source>
</evidence>
<gene>
    <name evidence="1" type="ORF">HMPREF1544_05369</name>
</gene>
<dbReference type="EMBL" id="KE123961">
    <property type="protein sequence ID" value="EPB87840.1"/>
    <property type="molecule type" value="Genomic_DNA"/>
</dbReference>
<dbReference type="VEuPathDB" id="FungiDB:HMPREF1544_05369"/>
<organism evidence="1 2">
    <name type="scientific">Mucor circinelloides f. circinelloides (strain 1006PhL)</name>
    <name type="common">Mucormycosis agent</name>
    <name type="synonym">Calyptromyces circinelloides</name>
    <dbReference type="NCBI Taxonomy" id="1220926"/>
    <lineage>
        <taxon>Eukaryota</taxon>
        <taxon>Fungi</taxon>
        <taxon>Fungi incertae sedis</taxon>
        <taxon>Mucoromycota</taxon>
        <taxon>Mucoromycotina</taxon>
        <taxon>Mucoromycetes</taxon>
        <taxon>Mucorales</taxon>
        <taxon>Mucorineae</taxon>
        <taxon>Mucoraceae</taxon>
        <taxon>Mucor</taxon>
    </lineage>
</organism>
<keyword evidence="2" id="KW-1185">Reference proteome</keyword>
<dbReference type="InParanoid" id="S2K6K8"/>